<evidence type="ECO:0000313" key="2">
    <source>
        <dbReference type="EMBL" id="SJZ65926.1"/>
    </source>
</evidence>
<dbReference type="InterPro" id="IPR007487">
    <property type="entry name" value="ABC_transpt-TYRBP-like"/>
</dbReference>
<accession>A0A1T4MGE3</accession>
<dbReference type="OrthoDB" id="9776955at2"/>
<dbReference type="PANTHER" id="PTHR35271:SF1">
    <property type="entry name" value="ABC TRANSPORTER, SUBSTRATE-BINDING LIPOPROTEIN"/>
    <property type="match status" value="1"/>
</dbReference>
<name>A0A1T4MGE3_9BACT</name>
<evidence type="ECO:0000313" key="3">
    <source>
        <dbReference type="Proteomes" id="UP000190102"/>
    </source>
</evidence>
<evidence type="ECO:0000256" key="1">
    <source>
        <dbReference type="SAM" id="SignalP"/>
    </source>
</evidence>
<keyword evidence="3" id="KW-1185">Reference proteome</keyword>
<reference evidence="3" key="1">
    <citation type="submission" date="2017-02" db="EMBL/GenBank/DDBJ databases">
        <authorList>
            <person name="Varghese N."/>
            <person name="Submissions S."/>
        </authorList>
    </citation>
    <scope>NUCLEOTIDE SEQUENCE [LARGE SCALE GENOMIC DNA]</scope>
    <source>
        <strain evidence="3">ATCC BAA-34</strain>
    </source>
</reference>
<sequence>MRRLVLCILALALLLPSLAQAYDVLVLQSQRNPAYDEVLKGFYRDQGITRRLVLLSDYAEVDVVRLVREDRPRMILAVGDAALALARKIRTIPVIALMSLDIHRLKSVQANLTGIGMVAPPEQYCNLLRQMKVRRVGVVYNPARSGWYLRQAQQAAEQAGISLVLREVTTARDTLPQLASLAGKVDALWMLPDLTAVTRETTEAYFYFSQQHGVPVVSFTASYLGLGAAAVLDIDRAALGRQARDMVDQLLEGGSGDSMSLRFPKGVTLKTNAGLLKRLKINDTLVKQLVE</sequence>
<feature type="chain" id="PRO_5012956164" evidence="1">
    <location>
        <begin position="22"/>
        <end position="291"/>
    </location>
</feature>
<dbReference type="STRING" id="115783.SAMN02745119_01280"/>
<proteinExistence type="predicted"/>
<dbReference type="PANTHER" id="PTHR35271">
    <property type="entry name" value="ABC TRANSPORTER, SUBSTRATE-BINDING LIPOPROTEIN-RELATED"/>
    <property type="match status" value="1"/>
</dbReference>
<organism evidence="2 3">
    <name type="scientific">Trichlorobacter thiogenes</name>
    <dbReference type="NCBI Taxonomy" id="115783"/>
    <lineage>
        <taxon>Bacteria</taxon>
        <taxon>Pseudomonadati</taxon>
        <taxon>Thermodesulfobacteriota</taxon>
        <taxon>Desulfuromonadia</taxon>
        <taxon>Geobacterales</taxon>
        <taxon>Geobacteraceae</taxon>
        <taxon>Trichlorobacter</taxon>
    </lineage>
</organism>
<feature type="signal peptide" evidence="1">
    <location>
        <begin position="1"/>
        <end position="21"/>
    </location>
</feature>
<dbReference type="RefSeq" id="WP_078789544.1">
    <property type="nucleotide sequence ID" value="NZ_FUWR01000005.1"/>
</dbReference>
<dbReference type="Gene3D" id="3.40.50.2300">
    <property type="match status" value="2"/>
</dbReference>
<dbReference type="EMBL" id="FUWR01000005">
    <property type="protein sequence ID" value="SJZ65926.1"/>
    <property type="molecule type" value="Genomic_DNA"/>
</dbReference>
<keyword evidence="1" id="KW-0732">Signal</keyword>
<gene>
    <name evidence="2" type="ORF">SAMN02745119_01280</name>
</gene>
<dbReference type="Proteomes" id="UP000190102">
    <property type="component" value="Unassembled WGS sequence"/>
</dbReference>
<protein>
    <submittedName>
        <fullName evidence="2">Putative ABC transport system substrate-binding protein</fullName>
    </submittedName>
</protein>
<dbReference type="Pfam" id="PF04392">
    <property type="entry name" value="ABC_sub_bind"/>
    <property type="match status" value="1"/>
</dbReference>
<dbReference type="AlphaFoldDB" id="A0A1T4MGE3"/>